<comment type="similarity">
    <text evidence="3 7">Belongs to the glycosyltransferase 1 family. Bacterial/plant glycogen synthase subfamily.</text>
</comment>
<dbReference type="CDD" id="cd03791">
    <property type="entry name" value="GT5_Glycogen_synthase_DULL1-like"/>
    <property type="match status" value="1"/>
</dbReference>
<keyword evidence="11" id="KW-1185">Reference proteome</keyword>
<dbReference type="Gene3D" id="3.40.50.2000">
    <property type="entry name" value="Glycogen Phosphorylase B"/>
    <property type="match status" value="2"/>
</dbReference>
<organism evidence="10 11">
    <name type="scientific">Limosilactobacillus gastricus DSM 16045</name>
    <dbReference type="NCBI Taxonomy" id="1423749"/>
    <lineage>
        <taxon>Bacteria</taxon>
        <taxon>Bacillati</taxon>
        <taxon>Bacillota</taxon>
        <taxon>Bacilli</taxon>
        <taxon>Lactobacillales</taxon>
        <taxon>Lactobacillaceae</taxon>
        <taxon>Limosilactobacillus</taxon>
    </lineage>
</organism>
<evidence type="ECO:0000256" key="2">
    <source>
        <dbReference type="ARBA" id="ARBA00002764"/>
    </source>
</evidence>
<name>A0A0R1VE24_9LACO</name>
<comment type="catalytic activity">
    <reaction evidence="1 7">
        <text>[(1-&gt;4)-alpha-D-glucosyl](n) + ADP-alpha-D-glucose = [(1-&gt;4)-alpha-D-glucosyl](n+1) + ADP + H(+)</text>
        <dbReference type="Rhea" id="RHEA:18189"/>
        <dbReference type="Rhea" id="RHEA-COMP:9584"/>
        <dbReference type="Rhea" id="RHEA-COMP:9587"/>
        <dbReference type="ChEBI" id="CHEBI:15378"/>
        <dbReference type="ChEBI" id="CHEBI:15444"/>
        <dbReference type="ChEBI" id="CHEBI:57498"/>
        <dbReference type="ChEBI" id="CHEBI:456216"/>
        <dbReference type="EC" id="2.4.1.21"/>
    </reaction>
</comment>
<dbReference type="GO" id="GO:0004373">
    <property type="term" value="F:alpha-1,4-glucan glucosyltransferase (UDP-glucose donor) activity"/>
    <property type="evidence" value="ECO:0007669"/>
    <property type="project" value="InterPro"/>
</dbReference>
<feature type="domain" description="Glycosyl transferase family 1" evidence="8">
    <location>
        <begin position="289"/>
        <end position="445"/>
    </location>
</feature>
<dbReference type="RefSeq" id="WP_056936543.1">
    <property type="nucleotide sequence ID" value="NZ_AZFN01000001.1"/>
</dbReference>
<gene>
    <name evidence="7" type="primary">glgA</name>
    <name evidence="10" type="ORF">FC60_GL000057</name>
</gene>
<dbReference type="Proteomes" id="UP000051739">
    <property type="component" value="Unassembled WGS sequence"/>
</dbReference>
<dbReference type="NCBIfam" id="TIGR02095">
    <property type="entry name" value="glgA"/>
    <property type="match status" value="1"/>
</dbReference>
<sequence>MRVLFSGAECAPFIKTGGLGDVLGALPNQLAKDGDEVGVILPMYRDIPQTYQEKFTYLGNFYVEVGWRNQYCGIFEYRDRGVRYFFVDNQYYFDRPGVYGYYDDGERFAFFQQAVIMFMERFDFIPNILHCNDYHTAFIPFLLREKWGFVGAYDQTKTVFTIHNIQFQGQYDATVLPELFGLGYDWYDNGTVRQDNDVNWMKTGILYADRVTTVSPTYAEEIKTPEFGYGLDSVLRSVAWKVTGILNGIDNQKFNPQTDPDIPVHYSLKKMAGKKKDKVALQKELNLPIKARVPMIGLVSRLTAQKGCQLLVEELDNILQFNVQVVLLGNGDQFFEDRFKEIASRHPDKFRLMLAFDPQLAQRIYAGCDAFLMPSAFEPCGLSQLIALRYGTLPIVHQIGGLADTVWAYNPETNEGTGFGFRDYQGYVMVDKIKQMLDVYAKPQVWQKMMHTAMKSDFSWKDSASKYQWMYGELIG</sequence>
<protein>
    <recommendedName>
        <fullName evidence="7">Glycogen synthase</fullName>
        <ecNumber evidence="7">2.4.1.21</ecNumber>
    </recommendedName>
    <alternativeName>
        <fullName evidence="7">Starch [bacterial glycogen] synthase</fullName>
    </alternativeName>
</protein>
<dbReference type="NCBIfam" id="NF001898">
    <property type="entry name" value="PRK00654.1-1"/>
    <property type="match status" value="1"/>
</dbReference>
<comment type="pathway">
    <text evidence="7">Glycan biosynthesis; glycogen biosynthesis.</text>
</comment>
<dbReference type="AlphaFoldDB" id="A0A0R1VE24"/>
<reference evidence="10 11" key="1">
    <citation type="journal article" date="2015" name="Genome Announc.">
        <title>Expanding the biotechnology potential of lactobacilli through comparative genomics of 213 strains and associated genera.</title>
        <authorList>
            <person name="Sun Z."/>
            <person name="Harris H.M."/>
            <person name="McCann A."/>
            <person name="Guo C."/>
            <person name="Argimon S."/>
            <person name="Zhang W."/>
            <person name="Yang X."/>
            <person name="Jeffery I.B."/>
            <person name="Cooney J.C."/>
            <person name="Kagawa T.F."/>
            <person name="Liu W."/>
            <person name="Song Y."/>
            <person name="Salvetti E."/>
            <person name="Wrobel A."/>
            <person name="Rasinkangas P."/>
            <person name="Parkhill J."/>
            <person name="Rea M.C."/>
            <person name="O'Sullivan O."/>
            <person name="Ritari J."/>
            <person name="Douillard F.P."/>
            <person name="Paul Ross R."/>
            <person name="Yang R."/>
            <person name="Briner A.E."/>
            <person name="Felis G.E."/>
            <person name="de Vos W.M."/>
            <person name="Barrangou R."/>
            <person name="Klaenhammer T.R."/>
            <person name="Caufield P.W."/>
            <person name="Cui Y."/>
            <person name="Zhang H."/>
            <person name="O'Toole P.W."/>
        </authorList>
    </citation>
    <scope>NUCLEOTIDE SEQUENCE [LARGE SCALE GENOMIC DNA]</scope>
    <source>
        <strain evidence="10 11">DSM 16045</strain>
    </source>
</reference>
<accession>A0A0R1VE24</accession>
<dbReference type="HAMAP" id="MF_00484">
    <property type="entry name" value="Glycogen_synth"/>
    <property type="match status" value="1"/>
</dbReference>
<keyword evidence="4 7" id="KW-0328">Glycosyltransferase</keyword>
<keyword evidence="5 7" id="KW-0808">Transferase</keyword>
<dbReference type="SUPFAM" id="SSF53756">
    <property type="entry name" value="UDP-Glycosyltransferase/glycogen phosphorylase"/>
    <property type="match status" value="1"/>
</dbReference>
<dbReference type="GO" id="GO:0005978">
    <property type="term" value="P:glycogen biosynthetic process"/>
    <property type="evidence" value="ECO:0007669"/>
    <property type="project" value="UniProtKB-UniRule"/>
</dbReference>
<evidence type="ECO:0000256" key="1">
    <source>
        <dbReference type="ARBA" id="ARBA00001478"/>
    </source>
</evidence>
<evidence type="ECO:0000256" key="5">
    <source>
        <dbReference type="ARBA" id="ARBA00022679"/>
    </source>
</evidence>
<evidence type="ECO:0000259" key="9">
    <source>
        <dbReference type="Pfam" id="PF08323"/>
    </source>
</evidence>
<evidence type="ECO:0000256" key="3">
    <source>
        <dbReference type="ARBA" id="ARBA00010281"/>
    </source>
</evidence>
<dbReference type="InterPro" id="IPR011835">
    <property type="entry name" value="GS/SS"/>
</dbReference>
<comment type="caution">
    <text evidence="10">The sequence shown here is derived from an EMBL/GenBank/DDBJ whole genome shotgun (WGS) entry which is preliminary data.</text>
</comment>
<evidence type="ECO:0000313" key="10">
    <source>
        <dbReference type="EMBL" id="KRM03687.1"/>
    </source>
</evidence>
<dbReference type="PANTHER" id="PTHR45825:SF11">
    <property type="entry name" value="ALPHA AMYLASE DOMAIN-CONTAINING PROTEIN"/>
    <property type="match status" value="1"/>
</dbReference>
<comment type="function">
    <text evidence="2 7">Synthesizes alpha-1,4-glucan chains using ADP-glucose.</text>
</comment>
<dbReference type="GO" id="GO:0009011">
    <property type="term" value="F:alpha-1,4-glucan glucosyltransferase (ADP-glucose donor) activity"/>
    <property type="evidence" value="ECO:0007669"/>
    <property type="project" value="UniProtKB-UniRule"/>
</dbReference>
<keyword evidence="6 7" id="KW-0320">Glycogen biosynthesis</keyword>
<dbReference type="Pfam" id="PF00534">
    <property type="entry name" value="Glycos_transf_1"/>
    <property type="match status" value="1"/>
</dbReference>
<dbReference type="Pfam" id="PF08323">
    <property type="entry name" value="Glyco_transf_5"/>
    <property type="match status" value="1"/>
</dbReference>
<dbReference type="EC" id="2.4.1.21" evidence="7"/>
<evidence type="ECO:0000256" key="6">
    <source>
        <dbReference type="ARBA" id="ARBA00023056"/>
    </source>
</evidence>
<dbReference type="UniPathway" id="UPA00164"/>
<evidence type="ECO:0000256" key="7">
    <source>
        <dbReference type="HAMAP-Rule" id="MF_00484"/>
    </source>
</evidence>
<dbReference type="PATRIC" id="fig|1423749.3.peg.57"/>
<dbReference type="PANTHER" id="PTHR45825">
    <property type="entry name" value="GRANULE-BOUND STARCH SYNTHASE 1, CHLOROPLASTIC/AMYLOPLASTIC"/>
    <property type="match status" value="1"/>
</dbReference>
<feature type="binding site" evidence="7">
    <location>
        <position position="15"/>
    </location>
    <ligand>
        <name>ADP-alpha-D-glucose</name>
        <dbReference type="ChEBI" id="CHEBI:57498"/>
    </ligand>
</feature>
<evidence type="ECO:0000259" key="8">
    <source>
        <dbReference type="Pfam" id="PF00534"/>
    </source>
</evidence>
<evidence type="ECO:0000313" key="11">
    <source>
        <dbReference type="Proteomes" id="UP000051739"/>
    </source>
</evidence>
<dbReference type="InterPro" id="IPR001296">
    <property type="entry name" value="Glyco_trans_1"/>
</dbReference>
<dbReference type="InterPro" id="IPR013534">
    <property type="entry name" value="Starch_synth_cat_dom"/>
</dbReference>
<evidence type="ECO:0000256" key="4">
    <source>
        <dbReference type="ARBA" id="ARBA00022676"/>
    </source>
</evidence>
<dbReference type="EMBL" id="AZFN01000001">
    <property type="protein sequence ID" value="KRM03687.1"/>
    <property type="molecule type" value="Genomic_DNA"/>
</dbReference>
<proteinExistence type="inferred from homology"/>
<feature type="domain" description="Starch synthase catalytic" evidence="9">
    <location>
        <begin position="2"/>
        <end position="236"/>
    </location>
</feature>